<dbReference type="Proteomes" id="UP000094444">
    <property type="component" value="Unassembled WGS sequence"/>
</dbReference>
<dbReference type="STRING" id="158607.A0A2P5I851"/>
<dbReference type="AlphaFoldDB" id="A0A2P5I851"/>
<accession>A0A2P5I851</accession>
<gene>
    <name evidence="2" type="ORF">DHEL01_v202916</name>
</gene>
<dbReference type="OrthoDB" id="5959761at2759"/>
<evidence type="ECO:0000256" key="1">
    <source>
        <dbReference type="SAM" id="MobiDB-lite"/>
    </source>
</evidence>
<feature type="compositionally biased region" description="Basic and acidic residues" evidence="1">
    <location>
        <begin position="170"/>
        <end position="181"/>
    </location>
</feature>
<comment type="caution">
    <text evidence="2">The sequence shown here is derived from an EMBL/GenBank/DDBJ whole genome shotgun (WGS) entry which is preliminary data.</text>
</comment>
<protein>
    <submittedName>
        <fullName evidence="2">Uncharacterized protein</fullName>
    </submittedName>
</protein>
<dbReference type="EMBL" id="MAVT02000168">
    <property type="protein sequence ID" value="POS78673.1"/>
    <property type="molecule type" value="Genomic_DNA"/>
</dbReference>
<feature type="region of interest" description="Disordered" evidence="1">
    <location>
        <begin position="170"/>
        <end position="203"/>
    </location>
</feature>
<evidence type="ECO:0000313" key="3">
    <source>
        <dbReference type="Proteomes" id="UP000094444"/>
    </source>
</evidence>
<reference evidence="2" key="1">
    <citation type="submission" date="2017-09" db="EMBL/GenBank/DDBJ databases">
        <title>Polyketide synthases of a Diaporthe helianthi virulent isolate.</title>
        <authorList>
            <person name="Baroncelli R."/>
        </authorList>
    </citation>
    <scope>NUCLEOTIDE SEQUENCE [LARGE SCALE GENOMIC DNA]</scope>
    <source>
        <strain evidence="2">7/96</strain>
    </source>
</reference>
<evidence type="ECO:0000313" key="2">
    <source>
        <dbReference type="EMBL" id="POS78673.1"/>
    </source>
</evidence>
<keyword evidence="3" id="KW-1185">Reference proteome</keyword>
<dbReference type="InParanoid" id="A0A2P5I851"/>
<organism evidence="2 3">
    <name type="scientific">Diaporthe helianthi</name>
    <dbReference type="NCBI Taxonomy" id="158607"/>
    <lineage>
        <taxon>Eukaryota</taxon>
        <taxon>Fungi</taxon>
        <taxon>Dikarya</taxon>
        <taxon>Ascomycota</taxon>
        <taxon>Pezizomycotina</taxon>
        <taxon>Sordariomycetes</taxon>
        <taxon>Sordariomycetidae</taxon>
        <taxon>Diaporthales</taxon>
        <taxon>Diaporthaceae</taxon>
        <taxon>Diaporthe</taxon>
    </lineage>
</organism>
<proteinExistence type="predicted"/>
<sequence>MPTITVKNNSSHSQSFLVHGFQGGNNPGTINVKGNGCTATVKSPDKKQVSGAIIATHGGHEGEQAEVTFNGFPEGKNQYYDISYIVGGGGNLTIEQKGAPNTRKGDATFMQDCNAAWQKLSADKKKSLQRFVHIDPNGKVSRIDAPKNDRGLEDWVRTFAHGVYVGVGAWKDDKGNEEDNKQSSATPGGNKDLVVVFTDNNDN</sequence>
<name>A0A2P5I851_DIAHE</name>